<dbReference type="PANTHER" id="PTHR11545:SF2">
    <property type="entry name" value="LARGE RIBOSOMAL SUBUNIT PROTEIN UL13M"/>
    <property type="match status" value="1"/>
</dbReference>
<evidence type="ECO:0000313" key="6">
    <source>
        <dbReference type="Proteomes" id="UP000177941"/>
    </source>
</evidence>
<sequence length="138" mass="15618">MKKETILPKAEWHLFDAKSTTLGRMSTEIASLLLGKHLTGSAKHTVAPVRVVVINAESLVVTGKKKEQKMYRKYSGYPGGLRERTMNEQMERDCTFVIRQSVSGMLPKNNLRDDRLHNLYIYPGAEHPHMAQINTPAL</sequence>
<comment type="function">
    <text evidence="4">This protein is one of the early assembly proteins of the 50S ribosomal subunit, although it is not seen to bind rRNA by itself. It is important during the early stages of 50S assembly.</text>
</comment>
<keyword evidence="3 4" id="KW-0687">Ribonucleoprotein</keyword>
<dbReference type="InterPro" id="IPR005822">
    <property type="entry name" value="Ribosomal_uL13"/>
</dbReference>
<dbReference type="GO" id="GO:0006412">
    <property type="term" value="P:translation"/>
    <property type="evidence" value="ECO:0007669"/>
    <property type="project" value="UniProtKB-UniRule"/>
</dbReference>
<keyword evidence="2 4" id="KW-0689">Ribosomal protein</keyword>
<comment type="subunit">
    <text evidence="4">Part of the 50S ribosomal subunit.</text>
</comment>
<dbReference type="AlphaFoldDB" id="A0A1G1X952"/>
<evidence type="ECO:0000256" key="3">
    <source>
        <dbReference type="ARBA" id="ARBA00023274"/>
    </source>
</evidence>
<dbReference type="Gene3D" id="3.90.1180.10">
    <property type="entry name" value="Ribosomal protein L13"/>
    <property type="match status" value="1"/>
</dbReference>
<protein>
    <recommendedName>
        <fullName evidence="4">Large ribosomal subunit protein uL13</fullName>
    </recommendedName>
</protein>
<dbReference type="GO" id="GO:0005840">
    <property type="term" value="C:ribosome"/>
    <property type="evidence" value="ECO:0007669"/>
    <property type="project" value="UniProtKB-KW"/>
</dbReference>
<gene>
    <name evidence="4" type="primary">rplM</name>
    <name evidence="5" type="ORF">A3E36_03270</name>
</gene>
<accession>A0A1G1X952</accession>
<evidence type="ECO:0000256" key="1">
    <source>
        <dbReference type="ARBA" id="ARBA00006227"/>
    </source>
</evidence>
<reference evidence="5 6" key="1">
    <citation type="journal article" date="2016" name="Nat. Commun.">
        <title>Thousands of microbial genomes shed light on interconnected biogeochemical processes in an aquifer system.</title>
        <authorList>
            <person name="Anantharaman K."/>
            <person name="Brown C.T."/>
            <person name="Hug L.A."/>
            <person name="Sharon I."/>
            <person name="Castelle C.J."/>
            <person name="Probst A.J."/>
            <person name="Thomas B.C."/>
            <person name="Singh A."/>
            <person name="Wilkins M.J."/>
            <person name="Karaoz U."/>
            <person name="Brodie E.L."/>
            <person name="Williams K.H."/>
            <person name="Hubbard S.S."/>
            <person name="Banfield J.F."/>
        </authorList>
    </citation>
    <scope>NUCLEOTIDE SEQUENCE [LARGE SCALE GENOMIC DNA]</scope>
</reference>
<evidence type="ECO:0000313" key="5">
    <source>
        <dbReference type="EMBL" id="OGY36585.1"/>
    </source>
</evidence>
<comment type="caution">
    <text evidence="5">The sequence shown here is derived from an EMBL/GenBank/DDBJ whole genome shotgun (WGS) entry which is preliminary data.</text>
</comment>
<dbReference type="HAMAP" id="MF_01366">
    <property type="entry name" value="Ribosomal_uL13"/>
    <property type="match status" value="1"/>
</dbReference>
<dbReference type="EMBL" id="MHHS01000032">
    <property type="protein sequence ID" value="OGY36585.1"/>
    <property type="molecule type" value="Genomic_DNA"/>
</dbReference>
<dbReference type="InterPro" id="IPR005823">
    <property type="entry name" value="Ribosomal_uL13_bac-type"/>
</dbReference>
<dbReference type="GO" id="GO:1990904">
    <property type="term" value="C:ribonucleoprotein complex"/>
    <property type="evidence" value="ECO:0007669"/>
    <property type="project" value="UniProtKB-KW"/>
</dbReference>
<proteinExistence type="inferred from homology"/>
<dbReference type="PIRSF" id="PIRSF002181">
    <property type="entry name" value="Ribosomal_L13"/>
    <property type="match status" value="1"/>
</dbReference>
<dbReference type="CDD" id="cd00392">
    <property type="entry name" value="Ribosomal_L13"/>
    <property type="match status" value="1"/>
</dbReference>
<dbReference type="GO" id="GO:0003729">
    <property type="term" value="F:mRNA binding"/>
    <property type="evidence" value="ECO:0007669"/>
    <property type="project" value="TreeGrafter"/>
</dbReference>
<dbReference type="GO" id="GO:0003735">
    <property type="term" value="F:structural constituent of ribosome"/>
    <property type="evidence" value="ECO:0007669"/>
    <property type="project" value="InterPro"/>
</dbReference>
<dbReference type="InterPro" id="IPR036899">
    <property type="entry name" value="Ribosomal_uL13_sf"/>
</dbReference>
<dbReference type="SUPFAM" id="SSF52161">
    <property type="entry name" value="Ribosomal protein L13"/>
    <property type="match status" value="1"/>
</dbReference>
<name>A0A1G1X952_9BACT</name>
<dbReference type="NCBIfam" id="TIGR01066">
    <property type="entry name" value="rplM_bact"/>
    <property type="match status" value="1"/>
</dbReference>
<dbReference type="PANTHER" id="PTHR11545">
    <property type="entry name" value="RIBOSOMAL PROTEIN L13"/>
    <property type="match status" value="1"/>
</dbReference>
<dbReference type="Pfam" id="PF00572">
    <property type="entry name" value="Ribosomal_L13"/>
    <property type="match status" value="1"/>
</dbReference>
<dbReference type="Proteomes" id="UP000177941">
    <property type="component" value="Unassembled WGS sequence"/>
</dbReference>
<organism evidence="5 6">
    <name type="scientific">Candidatus Andersenbacteria bacterium RIFCSPHIGHO2_12_FULL_45_11b</name>
    <dbReference type="NCBI Taxonomy" id="1797282"/>
    <lineage>
        <taxon>Bacteria</taxon>
        <taxon>Candidatus Anderseniibacteriota</taxon>
    </lineage>
</organism>
<evidence type="ECO:0000256" key="2">
    <source>
        <dbReference type="ARBA" id="ARBA00022980"/>
    </source>
</evidence>
<dbReference type="GO" id="GO:0017148">
    <property type="term" value="P:negative regulation of translation"/>
    <property type="evidence" value="ECO:0007669"/>
    <property type="project" value="TreeGrafter"/>
</dbReference>
<comment type="similarity">
    <text evidence="1 4">Belongs to the universal ribosomal protein uL13 family.</text>
</comment>
<evidence type="ECO:0000256" key="4">
    <source>
        <dbReference type="HAMAP-Rule" id="MF_01366"/>
    </source>
</evidence>